<dbReference type="KEGG" id="osn:115230286"/>
<feature type="repeat" description="WD" evidence="3">
    <location>
        <begin position="40"/>
        <end position="81"/>
    </location>
</feature>
<dbReference type="Gene3D" id="2.130.10.10">
    <property type="entry name" value="YVTN repeat-like/Quinoprotein amine dehydrogenase"/>
    <property type="match status" value="2"/>
</dbReference>
<dbReference type="PROSITE" id="PS00678">
    <property type="entry name" value="WD_REPEATS_1"/>
    <property type="match status" value="3"/>
</dbReference>
<feature type="repeat" description="WD" evidence="3">
    <location>
        <begin position="210"/>
        <end position="251"/>
    </location>
</feature>
<gene>
    <name evidence="5" type="primary">LOC115230286</name>
</gene>
<dbReference type="CDD" id="cd00200">
    <property type="entry name" value="WD40"/>
    <property type="match status" value="1"/>
</dbReference>
<dbReference type="InterPro" id="IPR015943">
    <property type="entry name" value="WD40/YVTN_repeat-like_dom_sf"/>
</dbReference>
<name>A0A6P7TVJ5_9MOLL</name>
<feature type="repeat" description="WD" evidence="3">
    <location>
        <begin position="298"/>
        <end position="339"/>
    </location>
</feature>
<feature type="repeat" description="WD" evidence="3">
    <location>
        <begin position="168"/>
        <end position="209"/>
    </location>
</feature>
<dbReference type="Pfam" id="PF00400">
    <property type="entry name" value="WD40"/>
    <property type="match status" value="7"/>
</dbReference>
<evidence type="ECO:0000256" key="1">
    <source>
        <dbReference type="ARBA" id="ARBA00022574"/>
    </source>
</evidence>
<dbReference type="PROSITE" id="PS50082">
    <property type="entry name" value="WD_REPEATS_2"/>
    <property type="match status" value="5"/>
</dbReference>
<dbReference type="Proteomes" id="UP000515154">
    <property type="component" value="Linkage group LG1"/>
</dbReference>
<proteinExistence type="predicted"/>
<protein>
    <submittedName>
        <fullName evidence="5">WD repeat-containing protein 88-like isoform X1</fullName>
    </submittedName>
</protein>
<evidence type="ECO:0000313" key="4">
    <source>
        <dbReference type="Proteomes" id="UP000515154"/>
    </source>
</evidence>
<feature type="repeat" description="WD" evidence="3">
    <location>
        <begin position="256"/>
        <end position="297"/>
    </location>
</feature>
<evidence type="ECO:0000256" key="2">
    <source>
        <dbReference type="ARBA" id="ARBA00022737"/>
    </source>
</evidence>
<dbReference type="InterPro" id="IPR020472">
    <property type="entry name" value="WD40_PAC1"/>
</dbReference>
<dbReference type="PANTHER" id="PTHR45048:SF1">
    <property type="entry name" value="WD REPEAT-CONTAINING PROTEIN 88"/>
    <property type="match status" value="1"/>
</dbReference>
<organism evidence="4 5">
    <name type="scientific">Octopus sinensis</name>
    <name type="common">East Asian common octopus</name>
    <dbReference type="NCBI Taxonomy" id="2607531"/>
    <lineage>
        <taxon>Eukaryota</taxon>
        <taxon>Metazoa</taxon>
        <taxon>Spiralia</taxon>
        <taxon>Lophotrochozoa</taxon>
        <taxon>Mollusca</taxon>
        <taxon>Cephalopoda</taxon>
        <taxon>Coleoidea</taxon>
        <taxon>Octopodiformes</taxon>
        <taxon>Octopoda</taxon>
        <taxon>Incirrata</taxon>
        <taxon>Octopodidae</taxon>
        <taxon>Octopus</taxon>
    </lineage>
</organism>
<reference evidence="5" key="1">
    <citation type="submission" date="2025-08" db="UniProtKB">
        <authorList>
            <consortium name="RefSeq"/>
        </authorList>
    </citation>
    <scope>IDENTIFICATION</scope>
</reference>
<dbReference type="PRINTS" id="PR00320">
    <property type="entry name" value="GPROTEINBRPT"/>
</dbReference>
<dbReference type="InterPro" id="IPR036322">
    <property type="entry name" value="WD40_repeat_dom_sf"/>
</dbReference>
<dbReference type="SMART" id="SM00320">
    <property type="entry name" value="WD40"/>
    <property type="match status" value="7"/>
</dbReference>
<dbReference type="AlphaFoldDB" id="A0A6P7TVJ5"/>
<keyword evidence="1 3" id="KW-0853">WD repeat</keyword>
<evidence type="ECO:0000313" key="5">
    <source>
        <dbReference type="RefSeq" id="XP_029656379.1"/>
    </source>
</evidence>
<keyword evidence="4" id="KW-1185">Reference proteome</keyword>
<accession>A0A6P7TVJ5</accession>
<dbReference type="PANTHER" id="PTHR45048">
    <property type="match status" value="1"/>
</dbReference>
<evidence type="ECO:0000256" key="3">
    <source>
        <dbReference type="PROSITE-ProRule" id="PRU00221"/>
    </source>
</evidence>
<keyword evidence="2" id="KW-0677">Repeat</keyword>
<dbReference type="SUPFAM" id="SSF50978">
    <property type="entry name" value="WD40 repeat-like"/>
    <property type="match status" value="2"/>
</dbReference>
<dbReference type="InterPro" id="IPR019775">
    <property type="entry name" value="WD40_repeat_CS"/>
</dbReference>
<dbReference type="InterPro" id="IPR001680">
    <property type="entry name" value="WD40_rpt"/>
</dbReference>
<sequence length="388" mass="44574">MELVVGDLEAIRRTRILNEQYSSVAPQDKPLNTQINSRIIKGHRLSVNYCQFLNEDRFILSCSDDKTTKLWSTTTSKCIETFQHEKSKAIRKAHVNPNNCEFVNCGDDKRILYWDMEHKQMIWSGEHKGIVMDCRVSHNGKLLASCSDLDNQIKIWDRRAPKAFNNLQDFHKKTSTCLRFTQEDDKIVSTSFDGTTSIFDLRTNRAIITLTGHKNIVSCCALTLNDHFLVTGGWDKILNIWDIAIGKYRTAGPISLQGHEGSISCCVFGLEGKWLVTGGYDNLIILWDLTEYREQYRLTEHINWIHGVDIAKSQRSILSCSRDRTIRVWDIDNISSISALLPGNDFIPRVLQCERCNKTFIPLNDYQNTMLLLCTYCKLDSCLNKYSL</sequence>
<dbReference type="PROSITE" id="PS50294">
    <property type="entry name" value="WD_REPEATS_REGION"/>
    <property type="match status" value="4"/>
</dbReference>
<dbReference type="RefSeq" id="XP_029656379.1">
    <property type="nucleotide sequence ID" value="XM_029800519.2"/>
</dbReference>